<dbReference type="SUPFAM" id="SSF48452">
    <property type="entry name" value="TPR-like"/>
    <property type="match status" value="1"/>
</dbReference>
<dbReference type="FunFam" id="1.25.40.10:FF:000345">
    <property type="entry name" value="Pentatricopeptide repeat-containing protein"/>
    <property type="match status" value="1"/>
</dbReference>
<dbReference type="InterPro" id="IPR011990">
    <property type="entry name" value="TPR-like_helical_dom_sf"/>
</dbReference>
<dbReference type="OMA" id="SQMIGGF"/>
<dbReference type="Pfam" id="PF01535">
    <property type="entry name" value="PPR"/>
    <property type="match status" value="7"/>
</dbReference>
<dbReference type="AlphaFoldDB" id="A0A803LHN4"/>
<dbReference type="GeneID" id="110725787"/>
<organism evidence="4 5">
    <name type="scientific">Chenopodium quinoa</name>
    <name type="common">Quinoa</name>
    <dbReference type="NCBI Taxonomy" id="63459"/>
    <lineage>
        <taxon>Eukaryota</taxon>
        <taxon>Viridiplantae</taxon>
        <taxon>Streptophyta</taxon>
        <taxon>Embryophyta</taxon>
        <taxon>Tracheophyta</taxon>
        <taxon>Spermatophyta</taxon>
        <taxon>Magnoliopsida</taxon>
        <taxon>eudicotyledons</taxon>
        <taxon>Gunneridae</taxon>
        <taxon>Pentapetalae</taxon>
        <taxon>Caryophyllales</taxon>
        <taxon>Chenopodiaceae</taxon>
        <taxon>Chenopodioideae</taxon>
        <taxon>Atripliceae</taxon>
        <taxon>Chenopodium</taxon>
    </lineage>
</organism>
<dbReference type="Gene3D" id="1.25.40.10">
    <property type="entry name" value="Tetratricopeptide repeat domain"/>
    <property type="match status" value="5"/>
</dbReference>
<dbReference type="GO" id="GO:0009451">
    <property type="term" value="P:RNA modification"/>
    <property type="evidence" value="ECO:0007669"/>
    <property type="project" value="InterPro"/>
</dbReference>
<gene>
    <name evidence="4" type="primary">LOC110725787</name>
</gene>
<accession>A0A803LHN4</accession>
<dbReference type="KEGG" id="cqi:110725787"/>
<evidence type="ECO:0000313" key="4">
    <source>
        <dbReference type="EnsemblPlants" id="AUR62013481-RA:cds"/>
    </source>
</evidence>
<proteinExistence type="inferred from homology"/>
<dbReference type="PANTHER" id="PTHR47926:SF484">
    <property type="entry name" value="PENTATRICOPEPTIDE REPEAT-CONTAINING PROTEIN"/>
    <property type="match status" value="1"/>
</dbReference>
<sequence length="516" mass="57558">MSNPTNLLHVIRDLLAQKSPRNALLLYNQFRRQNVCNLDVTPLIFKACSCLSLKNHGKSLHAESVKYGVDFDVMVGTSLLGMYSKCGEIVDARKVFDNMPQRNVITWNAMIAGYLIGGDTMAALSLFEAMPERTVVTWNEMIRGFAVMGDTAMARELFDQVNVEMRTVVTWTVMVDGYARNGMMEAAREVFEGMPKRNCFVWSVMINGYCKIGEVEEAKAIFYRTPVRNLVIWNSLVSGLARNGFCEDAIDAYREMQVDGFEPDEVTVTSVLSACSQLGCLDVGKEVHLSICEKGIKFNQFVLNGLVDMYAKCGDLNTARSIFEGMRQRNGTCWNSMITGFAVHGKCQEAVEFFYQMETESVKPDEISFLSVLSACAHGGLVQEGLNIFSKMEKYGVKAGVKHYGCIIDLLGRGGRLKEAFDLVKSMPMRPNDTIWGTLLGACRVHSEATLAEEALEDIVHMDSRNGSHYVLLSNIYADSDRWDKAEEIRTAMLDKGIEKTSASSSCMFGIRNSNF</sequence>
<dbReference type="Pfam" id="PF20431">
    <property type="entry name" value="E_motif"/>
    <property type="match status" value="1"/>
</dbReference>
<dbReference type="EnsemblPlants" id="AUR62013481-RA">
    <property type="protein sequence ID" value="AUR62013481-RA:cds"/>
    <property type="gene ID" value="AUR62013481"/>
</dbReference>
<keyword evidence="2" id="KW-0677">Repeat</keyword>
<evidence type="ECO:0000313" key="5">
    <source>
        <dbReference type="Proteomes" id="UP000596660"/>
    </source>
</evidence>
<dbReference type="InterPro" id="IPR046848">
    <property type="entry name" value="E_motif"/>
</dbReference>
<dbReference type="OrthoDB" id="185373at2759"/>
<dbReference type="InterPro" id="IPR002885">
    <property type="entry name" value="PPR_rpt"/>
</dbReference>
<dbReference type="Gramene" id="AUR62013481-RA">
    <property type="protein sequence ID" value="AUR62013481-RA:cds"/>
    <property type="gene ID" value="AUR62013481"/>
</dbReference>
<reference evidence="4" key="2">
    <citation type="submission" date="2021-03" db="UniProtKB">
        <authorList>
            <consortium name="EnsemblPlants"/>
        </authorList>
    </citation>
    <scope>IDENTIFICATION</scope>
</reference>
<comment type="similarity">
    <text evidence="1">Belongs to the PPR family. PCMP-H subfamily.</text>
</comment>
<feature type="repeat" description="PPR" evidence="3">
    <location>
        <begin position="299"/>
        <end position="329"/>
    </location>
</feature>
<reference evidence="4" key="1">
    <citation type="journal article" date="2017" name="Nature">
        <title>The genome of Chenopodium quinoa.</title>
        <authorList>
            <person name="Jarvis D.E."/>
            <person name="Ho Y.S."/>
            <person name="Lightfoot D.J."/>
            <person name="Schmoeckel S.M."/>
            <person name="Li B."/>
            <person name="Borm T.J.A."/>
            <person name="Ohyanagi H."/>
            <person name="Mineta K."/>
            <person name="Michell C.T."/>
            <person name="Saber N."/>
            <person name="Kharbatia N.M."/>
            <person name="Rupper R.R."/>
            <person name="Sharp A.R."/>
            <person name="Dally N."/>
            <person name="Boughton B.A."/>
            <person name="Woo Y.H."/>
            <person name="Gao G."/>
            <person name="Schijlen E.G.W.M."/>
            <person name="Guo X."/>
            <person name="Momin A.A."/>
            <person name="Negrao S."/>
            <person name="Al-Babili S."/>
            <person name="Gehring C."/>
            <person name="Roessner U."/>
            <person name="Jung C."/>
            <person name="Murphy K."/>
            <person name="Arold S.T."/>
            <person name="Gojobori T."/>
            <person name="van der Linden C.G."/>
            <person name="van Loo E.N."/>
            <person name="Jellen E.N."/>
            <person name="Maughan P.J."/>
            <person name="Tester M."/>
        </authorList>
    </citation>
    <scope>NUCLEOTIDE SEQUENCE [LARGE SCALE GENOMIC DNA]</scope>
    <source>
        <strain evidence="4">cv. PI 614886</strain>
    </source>
</reference>
<name>A0A803LHN4_CHEQI</name>
<dbReference type="GO" id="GO:0003723">
    <property type="term" value="F:RNA binding"/>
    <property type="evidence" value="ECO:0007669"/>
    <property type="project" value="InterPro"/>
</dbReference>
<feature type="repeat" description="PPR" evidence="3">
    <location>
        <begin position="330"/>
        <end position="364"/>
    </location>
</feature>
<keyword evidence="5" id="KW-1185">Reference proteome</keyword>
<feature type="repeat" description="PPR" evidence="3">
    <location>
        <begin position="167"/>
        <end position="201"/>
    </location>
</feature>
<dbReference type="RefSeq" id="XP_021760947.1">
    <property type="nucleotide sequence ID" value="XM_021905255.1"/>
</dbReference>
<dbReference type="Proteomes" id="UP000596660">
    <property type="component" value="Unplaced"/>
</dbReference>
<dbReference type="PROSITE" id="PS51375">
    <property type="entry name" value="PPR"/>
    <property type="match status" value="6"/>
</dbReference>
<feature type="repeat" description="PPR" evidence="3">
    <location>
        <begin position="365"/>
        <end position="399"/>
    </location>
</feature>
<evidence type="ECO:0000256" key="3">
    <source>
        <dbReference type="PROSITE-ProRule" id="PRU00708"/>
    </source>
</evidence>
<dbReference type="InterPro" id="IPR046960">
    <property type="entry name" value="PPR_At4g14850-like_plant"/>
</dbReference>
<dbReference type="Pfam" id="PF13041">
    <property type="entry name" value="PPR_2"/>
    <property type="match status" value="2"/>
</dbReference>
<dbReference type="PANTHER" id="PTHR47926">
    <property type="entry name" value="PENTATRICOPEPTIDE REPEAT-CONTAINING PROTEIN"/>
    <property type="match status" value="1"/>
</dbReference>
<feature type="repeat" description="PPR" evidence="3">
    <location>
        <begin position="229"/>
        <end position="263"/>
    </location>
</feature>
<dbReference type="FunFam" id="1.25.40.10:FF:000333">
    <property type="entry name" value="Pentatricopeptide repeat-containing protein"/>
    <property type="match status" value="1"/>
</dbReference>
<evidence type="ECO:0000256" key="1">
    <source>
        <dbReference type="ARBA" id="ARBA00006643"/>
    </source>
</evidence>
<feature type="repeat" description="PPR" evidence="3">
    <location>
        <begin position="103"/>
        <end position="137"/>
    </location>
</feature>
<dbReference type="NCBIfam" id="TIGR00756">
    <property type="entry name" value="PPR"/>
    <property type="match status" value="5"/>
</dbReference>
<evidence type="ECO:0008006" key="6">
    <source>
        <dbReference type="Google" id="ProtNLM"/>
    </source>
</evidence>
<evidence type="ECO:0000256" key="2">
    <source>
        <dbReference type="ARBA" id="ARBA00022737"/>
    </source>
</evidence>
<protein>
    <recommendedName>
        <fullName evidence="6">Chlororespiratory reduction 4</fullName>
    </recommendedName>
</protein>